<organism evidence="6 7">
    <name type="scientific">Pseudomonas asturiensis</name>
    <dbReference type="NCBI Taxonomy" id="1190415"/>
    <lineage>
        <taxon>Bacteria</taxon>
        <taxon>Pseudomonadati</taxon>
        <taxon>Pseudomonadota</taxon>
        <taxon>Gammaproteobacteria</taxon>
        <taxon>Pseudomonadales</taxon>
        <taxon>Pseudomonadaceae</taxon>
        <taxon>Pseudomonas</taxon>
    </lineage>
</organism>
<evidence type="ECO:0000259" key="5">
    <source>
        <dbReference type="PROSITE" id="PS50975"/>
    </source>
</evidence>
<dbReference type="PANTHER" id="PTHR43585">
    <property type="entry name" value="FUMIPYRROLE BIOSYNTHESIS PROTEIN C"/>
    <property type="match status" value="1"/>
</dbReference>
<accession>A0A1M7J710</accession>
<name>A0A1M7J710_9PSED</name>
<dbReference type="Proteomes" id="UP000183983">
    <property type="component" value="Unassembled WGS sequence"/>
</dbReference>
<dbReference type="GO" id="GO:0005524">
    <property type="term" value="F:ATP binding"/>
    <property type="evidence" value="ECO:0007669"/>
    <property type="project" value="UniProtKB-UniRule"/>
</dbReference>
<feature type="domain" description="ATP-grasp" evidence="5">
    <location>
        <begin position="125"/>
        <end position="323"/>
    </location>
</feature>
<evidence type="ECO:0000256" key="4">
    <source>
        <dbReference type="PROSITE-ProRule" id="PRU00409"/>
    </source>
</evidence>
<dbReference type="GO" id="GO:0016874">
    <property type="term" value="F:ligase activity"/>
    <property type="evidence" value="ECO:0007669"/>
    <property type="project" value="UniProtKB-KW"/>
</dbReference>
<evidence type="ECO:0000313" key="7">
    <source>
        <dbReference type="Proteomes" id="UP000183983"/>
    </source>
</evidence>
<evidence type="ECO:0000256" key="2">
    <source>
        <dbReference type="ARBA" id="ARBA00022741"/>
    </source>
</evidence>
<dbReference type="Gene3D" id="3.30.470.20">
    <property type="entry name" value="ATP-grasp fold, B domain"/>
    <property type="match status" value="1"/>
</dbReference>
<dbReference type="PROSITE" id="PS50975">
    <property type="entry name" value="ATP_GRASP"/>
    <property type="match status" value="1"/>
</dbReference>
<evidence type="ECO:0000256" key="3">
    <source>
        <dbReference type="ARBA" id="ARBA00022840"/>
    </source>
</evidence>
<keyword evidence="1" id="KW-0436">Ligase</keyword>
<dbReference type="InterPro" id="IPR011761">
    <property type="entry name" value="ATP-grasp"/>
</dbReference>
<gene>
    <name evidence="6" type="ORF">SAMN05216593_101128</name>
</gene>
<dbReference type="RefSeq" id="WP_073161800.1">
    <property type="nucleotide sequence ID" value="NZ_FRDA01000001.1"/>
</dbReference>
<proteinExistence type="predicted"/>
<keyword evidence="2 4" id="KW-0547">Nucleotide-binding</keyword>
<protein>
    <submittedName>
        <fullName evidence="6">Biotin carboxylase</fullName>
    </submittedName>
</protein>
<dbReference type="STRING" id="1190415.SAMN05216593_101128"/>
<dbReference type="SUPFAM" id="SSF56059">
    <property type="entry name" value="Glutathione synthetase ATP-binding domain-like"/>
    <property type="match status" value="1"/>
</dbReference>
<dbReference type="GO" id="GO:0046872">
    <property type="term" value="F:metal ion binding"/>
    <property type="evidence" value="ECO:0007669"/>
    <property type="project" value="InterPro"/>
</dbReference>
<dbReference type="InterPro" id="IPR052032">
    <property type="entry name" value="ATP-dep_AA_Ligase"/>
</dbReference>
<dbReference type="AlphaFoldDB" id="A0A1M7J710"/>
<sequence>MTLSNRYALLIGADLPMRERAVLCTARALGMAVVVLAYPGEVLAQRRRPAASLADDYIVSPYLLDPVHALEAVKDYERKTGLTPAAVIPVNDFVLEAGAAIAKQYSIPFHSDAVILRCRDKLLMKAELEKAGLNVAPTLAVNEGTASYVFKDQEKAIFKPSVFGGSGGVRLVSNSQELQVAIDDAAKLLHKYKDILYIDPERIHLEAFLDSELEVSVEVYCRPDECKAAAVTHKQLSPRPYFAEMGHIVPYAGFDYDALCETAEKACRALGIERGVSHVEIKIVEGVPFIIEVGARPAGDRIIDLVYRSLGVDLYALHAKSYCDIWDDMPLIKRRGTAAVAFLKAAPGKITCINPVVLPEGVHELSLYKGVGDFSARDAQNFETREGHVEWFWPIEHQDTPDFMFQTARLSADLFEIERN</sequence>
<dbReference type="Pfam" id="PF13535">
    <property type="entry name" value="ATP-grasp_4"/>
    <property type="match status" value="1"/>
</dbReference>
<keyword evidence="3 4" id="KW-0067">ATP-binding</keyword>
<dbReference type="PANTHER" id="PTHR43585:SF2">
    <property type="entry name" value="ATP-GRASP ENZYME FSQD"/>
    <property type="match status" value="1"/>
</dbReference>
<dbReference type="OrthoDB" id="24041at2"/>
<evidence type="ECO:0000313" key="6">
    <source>
        <dbReference type="EMBL" id="SHM48237.1"/>
    </source>
</evidence>
<evidence type="ECO:0000256" key="1">
    <source>
        <dbReference type="ARBA" id="ARBA00022598"/>
    </source>
</evidence>
<reference evidence="6 7" key="1">
    <citation type="submission" date="2016-11" db="EMBL/GenBank/DDBJ databases">
        <authorList>
            <person name="Jaros S."/>
            <person name="Januszkiewicz K."/>
            <person name="Wedrychowicz H."/>
        </authorList>
    </citation>
    <scope>NUCLEOTIDE SEQUENCE [LARGE SCALE GENOMIC DNA]</scope>
    <source>
        <strain evidence="6 7">LMG 26898</strain>
    </source>
</reference>
<dbReference type="EMBL" id="FRDA01000001">
    <property type="protein sequence ID" value="SHM48237.1"/>
    <property type="molecule type" value="Genomic_DNA"/>
</dbReference>